<dbReference type="CDD" id="cd08161">
    <property type="entry name" value="SET"/>
    <property type="match status" value="1"/>
</dbReference>
<dbReference type="InterPro" id="IPR046341">
    <property type="entry name" value="SET_dom_sf"/>
</dbReference>
<dbReference type="Gene3D" id="2.170.270.10">
    <property type="entry name" value="SET domain"/>
    <property type="match status" value="1"/>
</dbReference>
<organism evidence="2 3">
    <name type="scientific">Edaphochlamys debaryana</name>
    <dbReference type="NCBI Taxonomy" id="47281"/>
    <lineage>
        <taxon>Eukaryota</taxon>
        <taxon>Viridiplantae</taxon>
        <taxon>Chlorophyta</taxon>
        <taxon>core chlorophytes</taxon>
        <taxon>Chlorophyceae</taxon>
        <taxon>CS clade</taxon>
        <taxon>Chlamydomonadales</taxon>
        <taxon>Chlamydomonadales incertae sedis</taxon>
        <taxon>Edaphochlamys</taxon>
    </lineage>
</organism>
<evidence type="ECO:0000256" key="1">
    <source>
        <dbReference type="SAM" id="MobiDB-lite"/>
    </source>
</evidence>
<dbReference type="EMBL" id="JAEHOE010000112">
    <property type="protein sequence ID" value="KAG2486454.1"/>
    <property type="molecule type" value="Genomic_DNA"/>
</dbReference>
<comment type="caution">
    <text evidence="2">The sequence shown here is derived from an EMBL/GenBank/DDBJ whole genome shotgun (WGS) entry which is preliminary data.</text>
</comment>
<protein>
    <recommendedName>
        <fullName evidence="4">SET domain-containing protein</fullName>
    </recommendedName>
</protein>
<gene>
    <name evidence="2" type="ORF">HYH03_014901</name>
</gene>
<feature type="region of interest" description="Disordered" evidence="1">
    <location>
        <begin position="455"/>
        <end position="520"/>
    </location>
</feature>
<reference evidence="2" key="1">
    <citation type="journal article" date="2020" name="bioRxiv">
        <title>Comparative genomics of Chlamydomonas.</title>
        <authorList>
            <person name="Craig R.J."/>
            <person name="Hasan A.R."/>
            <person name="Ness R.W."/>
            <person name="Keightley P.D."/>
        </authorList>
    </citation>
    <scope>NUCLEOTIDE SEQUENCE</scope>
    <source>
        <strain evidence="2">CCAP 11/70</strain>
    </source>
</reference>
<dbReference type="Proteomes" id="UP000612055">
    <property type="component" value="Unassembled WGS sequence"/>
</dbReference>
<dbReference type="SUPFAM" id="SSF82199">
    <property type="entry name" value="SET domain"/>
    <property type="match status" value="1"/>
</dbReference>
<feature type="compositionally biased region" description="Low complexity" evidence="1">
    <location>
        <begin position="455"/>
        <end position="464"/>
    </location>
</feature>
<evidence type="ECO:0000313" key="3">
    <source>
        <dbReference type="Proteomes" id="UP000612055"/>
    </source>
</evidence>
<dbReference type="OrthoDB" id="5376140at2759"/>
<evidence type="ECO:0008006" key="4">
    <source>
        <dbReference type="Google" id="ProtNLM"/>
    </source>
</evidence>
<feature type="region of interest" description="Disordered" evidence="1">
    <location>
        <begin position="227"/>
        <end position="331"/>
    </location>
</feature>
<feature type="compositionally biased region" description="Low complexity" evidence="1">
    <location>
        <begin position="241"/>
        <end position="267"/>
    </location>
</feature>
<keyword evidence="3" id="KW-1185">Reference proteome</keyword>
<evidence type="ECO:0000313" key="2">
    <source>
        <dbReference type="EMBL" id="KAG2486454.1"/>
    </source>
</evidence>
<proteinExistence type="predicted"/>
<feature type="compositionally biased region" description="Gly residues" evidence="1">
    <location>
        <begin position="501"/>
        <end position="513"/>
    </location>
</feature>
<feature type="region of interest" description="Disordered" evidence="1">
    <location>
        <begin position="431"/>
        <end position="450"/>
    </location>
</feature>
<name>A0A835XV82_9CHLO</name>
<feature type="region of interest" description="Disordered" evidence="1">
    <location>
        <begin position="1075"/>
        <end position="1112"/>
    </location>
</feature>
<accession>A0A835XV82</accession>
<sequence length="1375" mass="142022">MVLLMGNGQVPLQLHEARALLSENDVAAAEAAQACGAPFQRCLGLRLVRPVAAGAPGGFAAGRSCHQATLALQHGALRLFLRLPTQQALGQPAALRLRREGGTLVVEPADASGLPAFGEDRKAVVWALTAGTLSRSTVLLPAAAVQGPLRTFVLCDSGEAVKVDVQVADEPGRVLRMGVRRHKSGTLASGIMRWLRERGAAAGDRLRLSLLADGSLAISLLRRAAGPQRTTAGGNMKRTASEAAAREGPAPAPSPAAVSEAAPAAVPTGKRRREEGTADHDRGGSGAEEEAGGSRRAAHPSRVQGSAAATPARNGGGAQPSTGTGAAAAPHQPTACMAAPLLRKRVALSPAQAQALGLRGPGGAYAQGRLPLRVAGGEAGPSAGGCPGAAHTVTLEEREGALVLRLGRQARKALGAAEALWLWREGGGLAASPAPAGAAEAGPEAEAAAEPGTEGLAAAPMEGPGEAGSGVKATPPEPGQDQPTGKRGNGGQAPAPDPIQQGGGQGEGSGPGVSGPLSVTWPLDQASLDHRPFLPESVTLGPLYPLLHGRPSARVHVAVADQPGRPLALRVKQEAGTGRYRARGLRGWLRERGARAGDLLTLTHLPEGGLVLRLDHQAGTAPEAAPEPPTTAPEPAAQGRGAAPAGAHARSLAALAAQLPTCGKRPPEGGTAGQAEAKRARKKEKGGDRAKGRRSPTQPHPLGESPPLLPAPSLSAVHLQSYPLPPSAPAAPPALQPGELRLCGLTFHPALAPAVRRSLAAWEAALCEQLRGEGLDGGLSDAAPEALQVCVLDGARLREAGIREYVVRCQLAHLLGLADAFDKDLPPHAPQLGPDRLAPGPDAGRGGAGLFAAVGLRKGAVLGVLGGYVMPGAEARRFAARGWQALGAEARAELEARAGGGAAASGGGAGQHVRSAWELLEGSMRLPMPGSPDGWQLSMLGYGSLAALINDPRHQPRGWLEGSDLGDEGGAAARAANCTVVPVRVRGLALPVVVAVRDVAPGEQLLRDYGAEWWREREEAWCSSSTTRDLPGLKAYPPAASGVGSSLVSMAGAAVLANAGRHAAWLQALAEGEDGDRKGRQSCNAAALAQPPPPAKPQRGGTRSLPGGSRPPSGAVAAAVALALSNARRLGEAWANVGRTRIMAARESASRQGEGLRWKPHELEIVVRAAKQLPTHTSREDTKRILAELGWPSDPRMKVRLRYKMLSLRALKLNGYNPEDVLQKRKRRQNKSMTYKAWAIQALRSLPGRQGTAGEIGAILLADPDIGPKLDLRNYAGRKSTPQWLMSLRSTLAPEKGFVTTGLKRDGQYVFAYDPVVGRGRPALLLRHPASRRATRASQGCLTWARGAGTPTEGSTGHRCRALRGLWGAAPLSRW</sequence>
<feature type="compositionally biased region" description="Low complexity" evidence="1">
    <location>
        <begin position="633"/>
        <end position="659"/>
    </location>
</feature>
<feature type="region of interest" description="Disordered" evidence="1">
    <location>
        <begin position="619"/>
        <end position="712"/>
    </location>
</feature>
<feature type="compositionally biased region" description="Basic and acidic residues" evidence="1">
    <location>
        <begin position="272"/>
        <end position="283"/>
    </location>
</feature>